<keyword evidence="4" id="KW-0050">Antiport</keyword>
<dbReference type="GO" id="GO:0015297">
    <property type="term" value="F:antiporter activity"/>
    <property type="evidence" value="ECO:0007669"/>
    <property type="project" value="UniProtKB-KW"/>
</dbReference>
<feature type="compositionally biased region" description="Basic and acidic residues" evidence="11">
    <location>
        <begin position="620"/>
        <end position="632"/>
    </location>
</feature>
<evidence type="ECO:0000256" key="4">
    <source>
        <dbReference type="ARBA" id="ARBA00022449"/>
    </source>
</evidence>
<dbReference type="AlphaFoldDB" id="A0A1H8ZMM0"/>
<dbReference type="OrthoDB" id="9781411at2"/>
<proteinExistence type="inferred from homology"/>
<keyword evidence="5" id="KW-0633">Potassium transport</keyword>
<keyword evidence="3" id="KW-0813">Transport</keyword>
<evidence type="ECO:0000256" key="11">
    <source>
        <dbReference type="SAM" id="MobiDB-lite"/>
    </source>
</evidence>
<dbReference type="Gene3D" id="1.20.1530.20">
    <property type="match status" value="1"/>
</dbReference>
<keyword evidence="10 12" id="KW-0472">Membrane</keyword>
<accession>A0A1H8ZMM0</accession>
<evidence type="ECO:0000259" key="13">
    <source>
        <dbReference type="PROSITE" id="PS51201"/>
    </source>
</evidence>
<dbReference type="EMBL" id="FOFG01000001">
    <property type="protein sequence ID" value="SEP65547.1"/>
    <property type="molecule type" value="Genomic_DNA"/>
</dbReference>
<evidence type="ECO:0000256" key="1">
    <source>
        <dbReference type="ARBA" id="ARBA00004127"/>
    </source>
</evidence>
<evidence type="ECO:0000256" key="6">
    <source>
        <dbReference type="ARBA" id="ARBA00022692"/>
    </source>
</evidence>
<feature type="compositionally biased region" description="Low complexity" evidence="11">
    <location>
        <begin position="609"/>
        <end position="619"/>
    </location>
</feature>
<keyword evidence="9" id="KW-0406">Ion transport</keyword>
<feature type="transmembrane region" description="Helical" evidence="12">
    <location>
        <begin position="366"/>
        <end position="389"/>
    </location>
</feature>
<keyword evidence="8 12" id="KW-1133">Transmembrane helix</keyword>
<dbReference type="PROSITE" id="PS51201">
    <property type="entry name" value="RCK_N"/>
    <property type="match status" value="1"/>
</dbReference>
<protein>
    <submittedName>
        <fullName evidence="14">Kef-type potassium/proton antiporter, CPA2 family</fullName>
    </submittedName>
</protein>
<evidence type="ECO:0000313" key="15">
    <source>
        <dbReference type="Proteomes" id="UP000199647"/>
    </source>
</evidence>
<feature type="domain" description="RCK N-terminal" evidence="13">
    <location>
        <begin position="405"/>
        <end position="526"/>
    </location>
</feature>
<dbReference type="PANTHER" id="PTHR46157">
    <property type="entry name" value="K(+) EFFLUX ANTIPORTER 3, CHLOROPLASTIC"/>
    <property type="match status" value="1"/>
</dbReference>
<feature type="region of interest" description="Disordered" evidence="11">
    <location>
        <begin position="582"/>
        <end position="632"/>
    </location>
</feature>
<sequence length="632" mass="66867">MSGASAITSGPGLFTEPLILLIAAVIAVPIFKRLGLGSVLGYLAAGVAIGPVAQIITDSSAIFDVSELGVVFFLFIVGLELKPARLWAMRADIFGLGLAQVALTGTVLTAVFWAVGWAIQPAIIIGFGLAMSSTAFAMQILQDNNEIATPYGEKSVAILLAQDLAVVPLLAIVPILSPMTGTSLASASGVALLKGVAALAIFVLAGRYLLNPLFRLIALARAREIMTAAALLVVIGAAMLMEEVGLSMAMGAFLAGVMLADSSFRHELEANIEPFRGILLGLFFIAVGMSINIDVLAHSWWRILLAVPAVMVIKAALLYGLNRLFGASHNDAVRTSMLLPQGGEFAFVLFASATAARTLWPSETPLVAGIVTVTMALTPLSVWLGRFLIRGEAEDTIEEDFEGAGGSVLVIGFGRFGQIVSQILLARSLDATIIDANPERIRQAARFGFRIYFGDGTRLDMLRAAGAEQASIICICVDQPAITNQIADLVLDEFPAAKVYVRSWDRAHTLELVGRGVHYEIRETYESALAFGADTLKGLGFAPADVQATLADVRRRDAERLALQAAGDLTSGREIWKPVVVQPEPLMPPKPPGARHRPAGTVTPPADGSPVPASPSAEPAAEKPERQLEPNP</sequence>
<dbReference type="InterPro" id="IPR004771">
    <property type="entry name" value="K/H_exchanger"/>
</dbReference>
<feature type="transmembrane region" description="Helical" evidence="12">
    <location>
        <begin position="12"/>
        <end position="31"/>
    </location>
</feature>
<feature type="transmembrane region" description="Helical" evidence="12">
    <location>
        <begin position="121"/>
        <end position="141"/>
    </location>
</feature>
<dbReference type="FunFam" id="3.40.50.720:FF:000036">
    <property type="entry name" value="Glutathione-regulated potassium-efflux system protein KefB"/>
    <property type="match status" value="1"/>
</dbReference>
<dbReference type="GO" id="GO:0006813">
    <property type="term" value="P:potassium ion transport"/>
    <property type="evidence" value="ECO:0007669"/>
    <property type="project" value="UniProtKB-KW"/>
</dbReference>
<dbReference type="Pfam" id="PF02254">
    <property type="entry name" value="TrkA_N"/>
    <property type="match status" value="1"/>
</dbReference>
<dbReference type="InterPro" id="IPR036291">
    <property type="entry name" value="NAD(P)-bd_dom_sf"/>
</dbReference>
<keyword evidence="6 12" id="KW-0812">Transmembrane</keyword>
<evidence type="ECO:0000256" key="5">
    <source>
        <dbReference type="ARBA" id="ARBA00022538"/>
    </source>
</evidence>
<dbReference type="RefSeq" id="WP_092494719.1">
    <property type="nucleotide sequence ID" value="NZ_FOFG01000001.1"/>
</dbReference>
<dbReference type="GO" id="GO:0008324">
    <property type="term" value="F:monoatomic cation transmembrane transporter activity"/>
    <property type="evidence" value="ECO:0007669"/>
    <property type="project" value="InterPro"/>
</dbReference>
<comment type="similarity">
    <text evidence="2">Belongs to the monovalent cation:proton antiporter 2 (CPA2) transporter (TC 2.A.37) family.</text>
</comment>
<comment type="subcellular location">
    <subcellularLocation>
        <location evidence="1">Endomembrane system</location>
        <topology evidence="1">Multi-pass membrane protein</topology>
    </subcellularLocation>
</comment>
<evidence type="ECO:0000256" key="10">
    <source>
        <dbReference type="ARBA" id="ARBA00023136"/>
    </source>
</evidence>
<gene>
    <name evidence="14" type="ORF">SAMN05216548_101194</name>
</gene>
<dbReference type="Proteomes" id="UP000199647">
    <property type="component" value="Unassembled WGS sequence"/>
</dbReference>
<organism evidence="14 15">
    <name type="scientific">Faunimonas pinastri</name>
    <dbReference type="NCBI Taxonomy" id="1855383"/>
    <lineage>
        <taxon>Bacteria</taxon>
        <taxon>Pseudomonadati</taxon>
        <taxon>Pseudomonadota</taxon>
        <taxon>Alphaproteobacteria</taxon>
        <taxon>Hyphomicrobiales</taxon>
        <taxon>Afifellaceae</taxon>
        <taxon>Faunimonas</taxon>
    </lineage>
</organism>
<keyword evidence="7" id="KW-0630">Potassium</keyword>
<evidence type="ECO:0000256" key="7">
    <source>
        <dbReference type="ARBA" id="ARBA00022958"/>
    </source>
</evidence>
<feature type="transmembrane region" description="Helical" evidence="12">
    <location>
        <begin position="342"/>
        <end position="360"/>
    </location>
</feature>
<feature type="transmembrane region" description="Helical" evidence="12">
    <location>
        <begin position="156"/>
        <end position="177"/>
    </location>
</feature>
<dbReference type="SUPFAM" id="SSF51735">
    <property type="entry name" value="NAD(P)-binding Rossmann-fold domains"/>
    <property type="match status" value="1"/>
</dbReference>
<dbReference type="STRING" id="1855383.SAMN05216548_101194"/>
<dbReference type="Pfam" id="PF00999">
    <property type="entry name" value="Na_H_Exchanger"/>
    <property type="match status" value="1"/>
</dbReference>
<dbReference type="PANTHER" id="PTHR46157:SF8">
    <property type="entry name" value="GLUTATHIONE-REGULATED POTASSIUM-EFFLUX SYSTEM PROTEIN"/>
    <property type="match status" value="1"/>
</dbReference>
<dbReference type="GO" id="GO:0012505">
    <property type="term" value="C:endomembrane system"/>
    <property type="evidence" value="ECO:0007669"/>
    <property type="project" value="UniProtKB-SubCell"/>
</dbReference>
<evidence type="ECO:0000256" key="3">
    <source>
        <dbReference type="ARBA" id="ARBA00022448"/>
    </source>
</evidence>
<dbReference type="GO" id="GO:1902600">
    <property type="term" value="P:proton transmembrane transport"/>
    <property type="evidence" value="ECO:0007669"/>
    <property type="project" value="InterPro"/>
</dbReference>
<feature type="transmembrane region" description="Helical" evidence="12">
    <location>
        <begin position="276"/>
        <end position="293"/>
    </location>
</feature>
<dbReference type="InterPro" id="IPR006153">
    <property type="entry name" value="Cation/H_exchanger_TM"/>
</dbReference>
<feature type="transmembrane region" description="Helical" evidence="12">
    <location>
        <begin position="62"/>
        <end position="81"/>
    </location>
</feature>
<evidence type="ECO:0000256" key="8">
    <source>
        <dbReference type="ARBA" id="ARBA00022989"/>
    </source>
</evidence>
<feature type="transmembrane region" description="Helical" evidence="12">
    <location>
        <begin position="93"/>
        <end position="115"/>
    </location>
</feature>
<dbReference type="Gene3D" id="3.40.50.720">
    <property type="entry name" value="NAD(P)-binding Rossmann-like Domain"/>
    <property type="match status" value="1"/>
</dbReference>
<evidence type="ECO:0000256" key="9">
    <source>
        <dbReference type="ARBA" id="ARBA00023065"/>
    </source>
</evidence>
<feature type="transmembrane region" description="Helical" evidence="12">
    <location>
        <begin position="189"/>
        <end position="210"/>
    </location>
</feature>
<name>A0A1H8ZMM0_9HYPH</name>
<keyword evidence="15" id="KW-1185">Reference proteome</keyword>
<dbReference type="InterPro" id="IPR003148">
    <property type="entry name" value="RCK_N"/>
</dbReference>
<dbReference type="InterPro" id="IPR038770">
    <property type="entry name" value="Na+/solute_symporter_sf"/>
</dbReference>
<dbReference type="GO" id="GO:0005886">
    <property type="term" value="C:plasma membrane"/>
    <property type="evidence" value="ECO:0007669"/>
    <property type="project" value="TreeGrafter"/>
</dbReference>
<evidence type="ECO:0000256" key="12">
    <source>
        <dbReference type="SAM" id="Phobius"/>
    </source>
</evidence>
<feature type="transmembrane region" description="Helical" evidence="12">
    <location>
        <begin position="299"/>
        <end position="321"/>
    </location>
</feature>
<evidence type="ECO:0000256" key="2">
    <source>
        <dbReference type="ARBA" id="ARBA00005551"/>
    </source>
</evidence>
<reference evidence="14 15" key="1">
    <citation type="submission" date="2016-10" db="EMBL/GenBank/DDBJ databases">
        <authorList>
            <person name="de Groot N.N."/>
        </authorList>
    </citation>
    <scope>NUCLEOTIDE SEQUENCE [LARGE SCALE GENOMIC DNA]</scope>
    <source>
        <strain evidence="14 15">A52C2</strain>
    </source>
</reference>
<dbReference type="NCBIfam" id="TIGR00932">
    <property type="entry name" value="2a37"/>
    <property type="match status" value="1"/>
</dbReference>
<feature type="transmembrane region" description="Helical" evidence="12">
    <location>
        <begin position="38"/>
        <end position="56"/>
    </location>
</feature>
<evidence type="ECO:0000313" key="14">
    <source>
        <dbReference type="EMBL" id="SEP65547.1"/>
    </source>
</evidence>